<protein>
    <submittedName>
        <fullName evidence="2">Uncharacterized protein conserved in bacteria</fullName>
    </submittedName>
</protein>
<dbReference type="EMBL" id="MUXU01000063">
    <property type="protein sequence ID" value="OOR87729.1"/>
    <property type="molecule type" value="Genomic_DNA"/>
</dbReference>
<keyword evidence="3" id="KW-1185">Reference proteome</keyword>
<dbReference type="Proteomes" id="UP000255279">
    <property type="component" value="Unassembled WGS sequence"/>
</dbReference>
<reference evidence="2 4" key="2">
    <citation type="submission" date="2018-06" db="EMBL/GenBank/DDBJ databases">
        <authorList>
            <consortium name="Pathogen Informatics"/>
            <person name="Doyle S."/>
        </authorList>
    </citation>
    <scope>NUCLEOTIDE SEQUENCE [LARGE SCALE GENOMIC DNA]</scope>
    <source>
        <strain evidence="2 4">NCTC10293</strain>
    </source>
</reference>
<gene>
    <name evidence="1" type="ORF">B0181_09750</name>
    <name evidence="2" type="ORF">NCTC10293_00467</name>
</gene>
<evidence type="ECO:0000313" key="1">
    <source>
        <dbReference type="EMBL" id="OOR87729.1"/>
    </source>
</evidence>
<evidence type="ECO:0000313" key="4">
    <source>
        <dbReference type="Proteomes" id="UP000255279"/>
    </source>
</evidence>
<reference evidence="1 3" key="1">
    <citation type="submission" date="2017-02" db="EMBL/GenBank/DDBJ databases">
        <title>Draft genome sequence of Moraxella caviae CCUG 355 type strain.</title>
        <authorList>
            <person name="Engstrom-Jakobsson H."/>
            <person name="Salva-Serra F."/>
            <person name="Thorell K."/>
            <person name="Gonzales-Siles L."/>
            <person name="Karlsson R."/>
            <person name="Boulund F."/>
            <person name="Engstrand L."/>
            <person name="Moore E."/>
        </authorList>
    </citation>
    <scope>NUCLEOTIDE SEQUENCE [LARGE SCALE GENOMIC DNA]</scope>
    <source>
        <strain evidence="1 3">CCUG 355</strain>
    </source>
</reference>
<sequence>MSLLQNIVTQVVQNAIANNANPKIDSANQAPAGGLGGLLGSVLGGAQAQNANANNQAGGLGGLLGSVLDSQGGSQSGGLESVLGGLLGGKAQAQNNASAADLGGLLGGLLGGVGNRSAAGGLGGALGGNKSALLLALLPVVLSFIQQNGGLSGVLSKFNNSGLGNKAQSWVNIDTDNDGIDAGDVARLFGDDKINEVCQSTGASQDEVCQGIAELLPEVMNELTPQGGLQNEQEANAEVAQILSQINGKL</sequence>
<organism evidence="1 3">
    <name type="scientific">Moraxella caviae</name>
    <dbReference type="NCBI Taxonomy" id="34060"/>
    <lineage>
        <taxon>Bacteria</taxon>
        <taxon>Pseudomonadati</taxon>
        <taxon>Pseudomonadota</taxon>
        <taxon>Gammaproteobacteria</taxon>
        <taxon>Moraxellales</taxon>
        <taxon>Moraxellaceae</taxon>
        <taxon>Moraxella</taxon>
    </lineage>
</organism>
<dbReference type="InterPro" id="IPR027405">
    <property type="entry name" value="YidB-like"/>
</dbReference>
<evidence type="ECO:0000313" key="2">
    <source>
        <dbReference type="EMBL" id="STZ10142.1"/>
    </source>
</evidence>
<dbReference type="STRING" id="34060.B0181_09750"/>
<name>A0A1S9ZWG7_9GAMM</name>
<dbReference type="InterPro" id="IPR045372">
    <property type="entry name" value="YidB"/>
</dbReference>
<dbReference type="Pfam" id="PF20159">
    <property type="entry name" value="YidB"/>
    <property type="match status" value="1"/>
</dbReference>
<dbReference type="SUPFAM" id="SSF140804">
    <property type="entry name" value="YidB-like"/>
    <property type="match status" value="1"/>
</dbReference>
<dbReference type="Gene3D" id="1.10.10.690">
    <property type="entry name" value="YidB-like"/>
    <property type="match status" value="1"/>
</dbReference>
<dbReference type="AlphaFoldDB" id="A0A1S9ZWG7"/>
<proteinExistence type="predicted"/>
<dbReference type="EMBL" id="UGQE01000001">
    <property type="protein sequence ID" value="STZ10142.1"/>
    <property type="molecule type" value="Genomic_DNA"/>
</dbReference>
<dbReference type="OrthoDB" id="5957313at2"/>
<dbReference type="Proteomes" id="UP000190435">
    <property type="component" value="Unassembled WGS sequence"/>
</dbReference>
<accession>A0A1S9ZWG7</accession>
<evidence type="ECO:0000313" key="3">
    <source>
        <dbReference type="Proteomes" id="UP000190435"/>
    </source>
</evidence>
<dbReference type="RefSeq" id="WP_078277304.1">
    <property type="nucleotide sequence ID" value="NZ_MUXU01000063.1"/>
</dbReference>